<accession>A0ABQ2D6Q6</accession>
<sequence>MKNQAENKIHCAAPETEPQVKHQPAEPESLIQRAKREPAWFMGMLNAFELDDLPGRQLDGIQQTLEALDEQATLEDFLHLFTVKTTN</sequence>
<dbReference type="Proteomes" id="UP000632222">
    <property type="component" value="Unassembled WGS sequence"/>
</dbReference>
<protein>
    <submittedName>
        <fullName evidence="2">Uncharacterized protein</fullName>
    </submittedName>
</protein>
<feature type="region of interest" description="Disordered" evidence="1">
    <location>
        <begin position="1"/>
        <end position="28"/>
    </location>
</feature>
<evidence type="ECO:0000313" key="3">
    <source>
        <dbReference type="Proteomes" id="UP000632222"/>
    </source>
</evidence>
<reference evidence="3" key="1">
    <citation type="journal article" date="2019" name="Int. J. Syst. Evol. Microbiol.">
        <title>The Global Catalogue of Microorganisms (GCM) 10K type strain sequencing project: providing services to taxonomists for standard genome sequencing and annotation.</title>
        <authorList>
            <consortium name="The Broad Institute Genomics Platform"/>
            <consortium name="The Broad Institute Genome Sequencing Center for Infectious Disease"/>
            <person name="Wu L."/>
            <person name="Ma J."/>
        </authorList>
    </citation>
    <scope>NUCLEOTIDE SEQUENCE [LARGE SCALE GENOMIC DNA]</scope>
    <source>
        <strain evidence="3">JCM 14370</strain>
    </source>
</reference>
<dbReference type="RefSeq" id="WP_189005302.1">
    <property type="nucleotide sequence ID" value="NZ_BMOD01000018.1"/>
</dbReference>
<proteinExistence type="predicted"/>
<name>A0ABQ2D6Q6_9DEIO</name>
<comment type="caution">
    <text evidence="2">The sequence shown here is derived from an EMBL/GenBank/DDBJ whole genome shotgun (WGS) entry which is preliminary data.</text>
</comment>
<organism evidence="2 3">
    <name type="scientific">Deinococcus roseus</name>
    <dbReference type="NCBI Taxonomy" id="392414"/>
    <lineage>
        <taxon>Bacteria</taxon>
        <taxon>Thermotogati</taxon>
        <taxon>Deinococcota</taxon>
        <taxon>Deinococci</taxon>
        <taxon>Deinococcales</taxon>
        <taxon>Deinococcaceae</taxon>
        <taxon>Deinococcus</taxon>
    </lineage>
</organism>
<evidence type="ECO:0000256" key="1">
    <source>
        <dbReference type="SAM" id="MobiDB-lite"/>
    </source>
</evidence>
<evidence type="ECO:0000313" key="2">
    <source>
        <dbReference type="EMBL" id="GGJ47950.1"/>
    </source>
</evidence>
<keyword evidence="3" id="KW-1185">Reference proteome</keyword>
<gene>
    <name evidence="2" type="ORF">GCM10008938_37450</name>
</gene>
<dbReference type="EMBL" id="BMOD01000018">
    <property type="protein sequence ID" value="GGJ47950.1"/>
    <property type="molecule type" value="Genomic_DNA"/>
</dbReference>